<keyword evidence="3" id="KW-1185">Reference proteome</keyword>
<dbReference type="Gene3D" id="1.25.10.10">
    <property type="entry name" value="Leucine-rich Repeat Variant"/>
    <property type="match status" value="1"/>
</dbReference>
<feature type="compositionally biased region" description="Low complexity" evidence="1">
    <location>
        <begin position="1"/>
        <end position="11"/>
    </location>
</feature>
<dbReference type="Proteomes" id="UP001189429">
    <property type="component" value="Unassembled WGS sequence"/>
</dbReference>
<evidence type="ECO:0000313" key="3">
    <source>
        <dbReference type="Proteomes" id="UP001189429"/>
    </source>
</evidence>
<protein>
    <submittedName>
        <fullName evidence="2">Uncharacterized protein</fullName>
    </submittedName>
</protein>
<feature type="non-terminal residue" evidence="2">
    <location>
        <position position="157"/>
    </location>
</feature>
<organism evidence="2 3">
    <name type="scientific">Prorocentrum cordatum</name>
    <dbReference type="NCBI Taxonomy" id="2364126"/>
    <lineage>
        <taxon>Eukaryota</taxon>
        <taxon>Sar</taxon>
        <taxon>Alveolata</taxon>
        <taxon>Dinophyceae</taxon>
        <taxon>Prorocentrales</taxon>
        <taxon>Prorocentraceae</taxon>
        <taxon>Prorocentrum</taxon>
    </lineage>
</organism>
<sequence length="157" mass="17083">MTAGAPAAASGAGQGAVERRASGGSAAAQRPPKPDEDKGEALAIMRELENPQNVKRLFEPFQKVARCMQYYIDDAEIQLKGCFVLSLSCVTHFRYVLKCGGLTALLGAMQRFPLDVRLQASGLEALRTLCWTWEGAFQVLREAASRLPWPTCQPARG</sequence>
<evidence type="ECO:0000313" key="2">
    <source>
        <dbReference type="EMBL" id="CAK0869731.1"/>
    </source>
</evidence>
<name>A0ABN9VCS2_9DINO</name>
<comment type="caution">
    <text evidence="2">The sequence shown here is derived from an EMBL/GenBank/DDBJ whole genome shotgun (WGS) entry which is preliminary data.</text>
</comment>
<reference evidence="2" key="1">
    <citation type="submission" date="2023-10" db="EMBL/GenBank/DDBJ databases">
        <authorList>
            <person name="Chen Y."/>
            <person name="Shah S."/>
            <person name="Dougan E. K."/>
            <person name="Thang M."/>
            <person name="Chan C."/>
        </authorList>
    </citation>
    <scope>NUCLEOTIDE SEQUENCE [LARGE SCALE GENOMIC DNA]</scope>
</reference>
<dbReference type="EMBL" id="CAUYUJ010016879">
    <property type="protein sequence ID" value="CAK0869731.1"/>
    <property type="molecule type" value="Genomic_DNA"/>
</dbReference>
<dbReference type="InterPro" id="IPR011989">
    <property type="entry name" value="ARM-like"/>
</dbReference>
<proteinExistence type="predicted"/>
<evidence type="ECO:0000256" key="1">
    <source>
        <dbReference type="SAM" id="MobiDB-lite"/>
    </source>
</evidence>
<feature type="region of interest" description="Disordered" evidence="1">
    <location>
        <begin position="1"/>
        <end position="37"/>
    </location>
</feature>
<gene>
    <name evidence="2" type="ORF">PCOR1329_LOCUS55990</name>
</gene>
<accession>A0ABN9VCS2</accession>